<dbReference type="InterPro" id="IPR032710">
    <property type="entry name" value="NTF2-like_dom_sf"/>
</dbReference>
<dbReference type="EMBL" id="PJNH01000004">
    <property type="protein sequence ID" value="PKR76725.1"/>
    <property type="molecule type" value="Genomic_DNA"/>
</dbReference>
<dbReference type="InterPro" id="IPR037401">
    <property type="entry name" value="SnoaL-like"/>
</dbReference>
<evidence type="ECO:0000259" key="1">
    <source>
        <dbReference type="Pfam" id="PF12680"/>
    </source>
</evidence>
<sequence length="132" mass="15135">MKKDKQYTSESALKEKAVSFLELVVSGDVREAYRKYVGEDFRHHNPYFPGDAEALMLGMEESEEQTPNKIFNIKHALQDGDSVAVHSHLRQSEDDIGMAVVHIFRFENNQIVEMWDVGQSVPEESQNENGMF</sequence>
<dbReference type="Gene3D" id="3.10.450.50">
    <property type="match status" value="1"/>
</dbReference>
<proteinExistence type="predicted"/>
<feature type="domain" description="SnoaL-like" evidence="1">
    <location>
        <begin position="20"/>
        <end position="114"/>
    </location>
</feature>
<evidence type="ECO:0000313" key="3">
    <source>
        <dbReference type="Proteomes" id="UP000243524"/>
    </source>
</evidence>
<name>A0A2I0QQV8_9BACI</name>
<dbReference type="AlphaFoldDB" id="A0A2I0QQV8"/>
<reference evidence="2 3" key="1">
    <citation type="submission" date="2017-06" db="EMBL/GenBank/DDBJ databases">
        <title>the draft geome sequence of Illustriluteabacillus marina B3227.</title>
        <authorList>
            <person name="He R.-H."/>
            <person name="Du Z.-J."/>
        </authorList>
    </citation>
    <scope>NUCLEOTIDE SEQUENCE [LARGE SCALE GENOMIC DNA]</scope>
    <source>
        <strain evidence="2 3">B3227</strain>
    </source>
</reference>
<dbReference type="Proteomes" id="UP000243524">
    <property type="component" value="Unassembled WGS sequence"/>
</dbReference>
<dbReference type="RefSeq" id="WP_101332475.1">
    <property type="nucleotide sequence ID" value="NZ_PJNH01000004.1"/>
</dbReference>
<dbReference type="Pfam" id="PF12680">
    <property type="entry name" value="SnoaL_2"/>
    <property type="match status" value="1"/>
</dbReference>
<gene>
    <name evidence="2" type="ORF">CEY16_12970</name>
</gene>
<dbReference type="SUPFAM" id="SSF54427">
    <property type="entry name" value="NTF2-like"/>
    <property type="match status" value="1"/>
</dbReference>
<protein>
    <submittedName>
        <fullName evidence="2">Polyketide cyclase</fullName>
    </submittedName>
</protein>
<evidence type="ECO:0000313" key="2">
    <source>
        <dbReference type="EMBL" id="PKR76725.1"/>
    </source>
</evidence>
<accession>A0A2I0QQV8</accession>
<comment type="caution">
    <text evidence="2">The sequence shown here is derived from an EMBL/GenBank/DDBJ whole genome shotgun (WGS) entry which is preliminary data.</text>
</comment>
<keyword evidence="3" id="KW-1185">Reference proteome</keyword>
<organism evidence="2 3">
    <name type="scientific">Halalkalibacillus sediminis</name>
    <dbReference type="NCBI Taxonomy" id="2018042"/>
    <lineage>
        <taxon>Bacteria</taxon>
        <taxon>Bacillati</taxon>
        <taxon>Bacillota</taxon>
        <taxon>Bacilli</taxon>
        <taxon>Bacillales</taxon>
        <taxon>Bacillaceae</taxon>
        <taxon>Halalkalibacillus</taxon>
    </lineage>
</organism>
<dbReference type="OrthoDB" id="9812089at2"/>